<evidence type="ECO:0000256" key="8">
    <source>
        <dbReference type="SAM" id="Phobius"/>
    </source>
</evidence>
<gene>
    <name evidence="10" type="ORF">K8U91_10485</name>
</gene>
<evidence type="ECO:0000313" key="11">
    <source>
        <dbReference type="Proteomes" id="UP000757103"/>
    </source>
</evidence>
<keyword evidence="5 8" id="KW-0812">Transmembrane</keyword>
<evidence type="ECO:0000256" key="3">
    <source>
        <dbReference type="ARBA" id="ARBA00022676"/>
    </source>
</evidence>
<dbReference type="GO" id="GO:0009103">
    <property type="term" value="P:lipopolysaccharide biosynthetic process"/>
    <property type="evidence" value="ECO:0007669"/>
    <property type="project" value="UniProtKB-ARBA"/>
</dbReference>
<feature type="transmembrane region" description="Helical" evidence="8">
    <location>
        <begin position="313"/>
        <end position="331"/>
    </location>
</feature>
<feature type="transmembrane region" description="Helical" evidence="8">
    <location>
        <begin position="142"/>
        <end position="159"/>
    </location>
</feature>
<feature type="transmembrane region" description="Helical" evidence="8">
    <location>
        <begin position="412"/>
        <end position="432"/>
    </location>
</feature>
<evidence type="ECO:0000256" key="1">
    <source>
        <dbReference type="ARBA" id="ARBA00004651"/>
    </source>
</evidence>
<dbReference type="InterPro" id="IPR038731">
    <property type="entry name" value="RgtA/B/C-like"/>
</dbReference>
<evidence type="ECO:0000256" key="6">
    <source>
        <dbReference type="ARBA" id="ARBA00022989"/>
    </source>
</evidence>
<dbReference type="EC" id="2.4.-.-" evidence="10"/>
<keyword evidence="3 10" id="KW-0328">Glycosyltransferase</keyword>
<accession>A0A921MSQ1</accession>
<feature type="transmembrane region" description="Helical" evidence="8">
    <location>
        <begin position="337"/>
        <end position="358"/>
    </location>
</feature>
<evidence type="ECO:0000256" key="7">
    <source>
        <dbReference type="ARBA" id="ARBA00023136"/>
    </source>
</evidence>
<dbReference type="PANTHER" id="PTHR33908">
    <property type="entry name" value="MANNOSYLTRANSFERASE YKCB-RELATED"/>
    <property type="match status" value="1"/>
</dbReference>
<dbReference type="GO" id="GO:0010041">
    <property type="term" value="P:response to iron(III) ion"/>
    <property type="evidence" value="ECO:0007669"/>
    <property type="project" value="TreeGrafter"/>
</dbReference>
<evidence type="ECO:0000256" key="2">
    <source>
        <dbReference type="ARBA" id="ARBA00022475"/>
    </source>
</evidence>
<dbReference type="Proteomes" id="UP000757103">
    <property type="component" value="Unassembled WGS sequence"/>
</dbReference>
<reference evidence="10" key="1">
    <citation type="journal article" date="2021" name="PeerJ">
        <title>Extensive microbial diversity within the chicken gut microbiome revealed by metagenomics and culture.</title>
        <authorList>
            <person name="Gilroy R."/>
            <person name="Ravi A."/>
            <person name="Getino M."/>
            <person name="Pursley I."/>
            <person name="Horton D.L."/>
            <person name="Alikhan N.F."/>
            <person name="Baker D."/>
            <person name="Gharbi K."/>
            <person name="Hall N."/>
            <person name="Watson M."/>
            <person name="Adriaenssens E.M."/>
            <person name="Foster-Nyarko E."/>
            <person name="Jarju S."/>
            <person name="Secka A."/>
            <person name="Antonio M."/>
            <person name="Oren A."/>
            <person name="Chaudhuri R.R."/>
            <person name="La Ragione R."/>
            <person name="Hildebrand F."/>
            <person name="Pallen M.J."/>
        </authorList>
    </citation>
    <scope>NUCLEOTIDE SEQUENCE</scope>
    <source>
        <strain evidence="10">CHK121-7720</strain>
    </source>
</reference>
<name>A0A921MSQ1_9BACT</name>
<evidence type="ECO:0000259" key="9">
    <source>
        <dbReference type="Pfam" id="PF13231"/>
    </source>
</evidence>
<keyword evidence="7 8" id="KW-0472">Membrane</keyword>
<feature type="transmembrane region" description="Helical" evidence="8">
    <location>
        <begin position="365"/>
        <end position="386"/>
    </location>
</feature>
<dbReference type="Pfam" id="PF13231">
    <property type="entry name" value="PMT_2"/>
    <property type="match status" value="1"/>
</dbReference>
<feature type="transmembrane region" description="Helical" evidence="8">
    <location>
        <begin position="262"/>
        <end position="287"/>
    </location>
</feature>
<comment type="subcellular location">
    <subcellularLocation>
        <location evidence="1">Cell membrane</location>
        <topology evidence="1">Multi-pass membrane protein</topology>
    </subcellularLocation>
</comment>
<dbReference type="AlphaFoldDB" id="A0A921MSQ1"/>
<feature type="transmembrane region" description="Helical" evidence="8">
    <location>
        <begin position="211"/>
        <end position="228"/>
    </location>
</feature>
<feature type="transmembrane region" description="Helical" evidence="8">
    <location>
        <begin position="12"/>
        <end position="30"/>
    </location>
</feature>
<dbReference type="GO" id="GO:0005886">
    <property type="term" value="C:plasma membrane"/>
    <property type="evidence" value="ECO:0007669"/>
    <property type="project" value="UniProtKB-SubCell"/>
</dbReference>
<feature type="transmembrane region" description="Helical" evidence="8">
    <location>
        <begin position="171"/>
        <end position="199"/>
    </location>
</feature>
<protein>
    <submittedName>
        <fullName evidence="10">Glycosyltransferase family 39 protein</fullName>
        <ecNumber evidence="10">2.4.-.-</ecNumber>
    </submittedName>
</protein>
<comment type="caution">
    <text evidence="10">The sequence shown here is derived from an EMBL/GenBank/DDBJ whole genome shotgun (WGS) entry which is preliminary data.</text>
</comment>
<feature type="transmembrane region" description="Helical" evidence="8">
    <location>
        <begin position="92"/>
        <end position="110"/>
    </location>
</feature>
<dbReference type="GO" id="GO:0016763">
    <property type="term" value="F:pentosyltransferase activity"/>
    <property type="evidence" value="ECO:0007669"/>
    <property type="project" value="TreeGrafter"/>
</dbReference>
<dbReference type="EMBL" id="DYUD01000027">
    <property type="protein sequence ID" value="HJG89880.1"/>
    <property type="molecule type" value="Genomic_DNA"/>
</dbReference>
<feature type="transmembrane region" description="Helical" evidence="8">
    <location>
        <begin position="444"/>
        <end position="469"/>
    </location>
</feature>
<organism evidence="10 11">
    <name type="scientific">Barnesiella viscericola</name>
    <dbReference type="NCBI Taxonomy" id="397865"/>
    <lineage>
        <taxon>Bacteria</taxon>
        <taxon>Pseudomonadati</taxon>
        <taxon>Bacteroidota</taxon>
        <taxon>Bacteroidia</taxon>
        <taxon>Bacteroidales</taxon>
        <taxon>Barnesiellaceae</taxon>
        <taxon>Barnesiella</taxon>
    </lineage>
</organism>
<dbReference type="RefSeq" id="WP_273306936.1">
    <property type="nucleotide sequence ID" value="NZ_DYUD01000027.1"/>
</dbReference>
<sequence>MNMPKISSRFSLFLLLLIISTLTIIPYLGLTNFHTKGEPREAIVAVSMLQNDNWILPVNNGSDIAYKPPFFHWCIAALSLPTGEVTEFTSRLPSALAVIIMSAMCFLFFAKRSRNDIAFLSALLLLSGFEVHRAAMASRVDMVLTCFIVLALLQLYRWWEHHLRGIPVWAILFMSIATLTKGPVGIILPCAVIGVFLLLQKVSLWKTIYKVLPLALLACILPLAWYYAAYLQGGDTFLQLVMEENFGRFLGKMTYESHEQPVIYYFYITLAGWLPWSLLVIMSLFVLKYKRPKGTVRQYWNRFKEYIAHMDRMRLFSLLAIVIIFVFYCIPKSKRSVYILPIYPFIAYFLAEYMLYLLKQKPQVWRVFSIFIASVGTLLLVILLLVKSGIADRYHEILPDDMAYYMTALAESWNIVSIISGICIVFLIYDIYKSKRYLTYNNRYIYSVVALFFGIQLMLDASTLPIILNAKSMKPFADKVIAEVPEGKIYSYVSTPMLHFFIINFYTQDRVVEFERETPQAGYLLVGEHDFNYIREKYGEEYTFTPTLRSDRKGNDVKDFVLLLDFQKRDSAED</sequence>
<keyword evidence="2" id="KW-1003">Cell membrane</keyword>
<keyword evidence="6 8" id="KW-1133">Transmembrane helix</keyword>
<dbReference type="InterPro" id="IPR050297">
    <property type="entry name" value="LipidA_mod_glycosyltrf_83"/>
</dbReference>
<evidence type="ECO:0000256" key="4">
    <source>
        <dbReference type="ARBA" id="ARBA00022679"/>
    </source>
</evidence>
<feature type="domain" description="Glycosyltransferase RgtA/B/C/D-like" evidence="9">
    <location>
        <begin position="67"/>
        <end position="224"/>
    </location>
</feature>
<keyword evidence="4 10" id="KW-0808">Transferase</keyword>
<proteinExistence type="predicted"/>
<evidence type="ECO:0000256" key="5">
    <source>
        <dbReference type="ARBA" id="ARBA00022692"/>
    </source>
</evidence>
<evidence type="ECO:0000313" key="10">
    <source>
        <dbReference type="EMBL" id="HJG89880.1"/>
    </source>
</evidence>
<reference evidence="10" key="2">
    <citation type="submission" date="2021-09" db="EMBL/GenBank/DDBJ databases">
        <authorList>
            <person name="Gilroy R."/>
        </authorList>
    </citation>
    <scope>NUCLEOTIDE SEQUENCE</scope>
    <source>
        <strain evidence="10">CHK121-7720</strain>
    </source>
</reference>
<dbReference type="PANTHER" id="PTHR33908:SF3">
    <property type="entry name" value="UNDECAPRENYL PHOSPHATE-ALPHA-4-AMINO-4-DEOXY-L-ARABINOSE ARABINOSYL TRANSFERASE"/>
    <property type="match status" value="1"/>
</dbReference>